<dbReference type="EMBL" id="CAMAPE010000019">
    <property type="protein sequence ID" value="CAH9087534.1"/>
    <property type="molecule type" value="Genomic_DNA"/>
</dbReference>
<protein>
    <submittedName>
        <fullName evidence="1">Uncharacterized protein</fullName>
    </submittedName>
</protein>
<comment type="caution">
    <text evidence="1">The sequence shown here is derived from an EMBL/GenBank/DDBJ whole genome shotgun (WGS) entry which is preliminary data.</text>
</comment>
<keyword evidence="2" id="KW-1185">Reference proteome</keyword>
<proteinExistence type="predicted"/>
<evidence type="ECO:0000313" key="2">
    <source>
        <dbReference type="Proteomes" id="UP001152484"/>
    </source>
</evidence>
<organism evidence="1 2">
    <name type="scientific">Cuscuta europaea</name>
    <name type="common">European dodder</name>
    <dbReference type="NCBI Taxonomy" id="41803"/>
    <lineage>
        <taxon>Eukaryota</taxon>
        <taxon>Viridiplantae</taxon>
        <taxon>Streptophyta</taxon>
        <taxon>Embryophyta</taxon>
        <taxon>Tracheophyta</taxon>
        <taxon>Spermatophyta</taxon>
        <taxon>Magnoliopsida</taxon>
        <taxon>eudicotyledons</taxon>
        <taxon>Gunneridae</taxon>
        <taxon>Pentapetalae</taxon>
        <taxon>asterids</taxon>
        <taxon>lamiids</taxon>
        <taxon>Solanales</taxon>
        <taxon>Convolvulaceae</taxon>
        <taxon>Cuscuteae</taxon>
        <taxon>Cuscuta</taxon>
        <taxon>Cuscuta subgen. Cuscuta</taxon>
    </lineage>
</organism>
<dbReference type="OrthoDB" id="1745689at2759"/>
<accession>A0A9P1E853</accession>
<reference evidence="1" key="1">
    <citation type="submission" date="2022-07" db="EMBL/GenBank/DDBJ databases">
        <authorList>
            <person name="Macas J."/>
            <person name="Novak P."/>
            <person name="Neumann P."/>
        </authorList>
    </citation>
    <scope>NUCLEOTIDE SEQUENCE</scope>
</reference>
<dbReference type="AlphaFoldDB" id="A0A9P1E853"/>
<dbReference type="Proteomes" id="UP001152484">
    <property type="component" value="Unassembled WGS sequence"/>
</dbReference>
<sequence length="78" mass="9082">MMLRNAVNIDNIHRKLFPSWFRERVRRLGDENSPLYNEELFELARGPLRAETYQGCVVNGVKFVVAERDDKLTTQNSG</sequence>
<name>A0A9P1E853_CUSEU</name>
<evidence type="ECO:0000313" key="1">
    <source>
        <dbReference type="EMBL" id="CAH9087534.1"/>
    </source>
</evidence>
<feature type="non-terminal residue" evidence="1">
    <location>
        <position position="78"/>
    </location>
</feature>
<dbReference type="PANTHER" id="PTHR48258">
    <property type="entry name" value="DUF4218 DOMAIN-CONTAINING PROTEIN-RELATED"/>
    <property type="match status" value="1"/>
</dbReference>
<dbReference type="PANTHER" id="PTHR48258:SF6">
    <property type="entry name" value="LEUCINE-RICH REPEAT DOMAIN, L DOMAIN-CONTAINING PROTEIN"/>
    <property type="match status" value="1"/>
</dbReference>
<gene>
    <name evidence="1" type="ORF">CEURO_LOCUS10086</name>
</gene>